<evidence type="ECO:0000313" key="2">
    <source>
        <dbReference type="Proteomes" id="UP001165960"/>
    </source>
</evidence>
<keyword evidence="2" id="KW-1185">Reference proteome</keyword>
<dbReference type="EMBL" id="QTSX02007263">
    <property type="protein sequence ID" value="KAJ9049194.1"/>
    <property type="molecule type" value="Genomic_DNA"/>
</dbReference>
<accession>A0ACC2RGM8</accession>
<dbReference type="Proteomes" id="UP001165960">
    <property type="component" value="Unassembled WGS sequence"/>
</dbReference>
<evidence type="ECO:0000313" key="1">
    <source>
        <dbReference type="EMBL" id="KAJ9049194.1"/>
    </source>
</evidence>
<sequence length="299" mass="33124">MGIVDKKYGVLDFVKVMYAALTLVATVSLMLNVLLLRVNYRRKVWAVDVVLMSLIAAVDIVADCFQILTQILHEATDGKVAQSDNWWCYSSMILLRALGVAAIDLTALLALVRYIAIVKGRSLRANRWVWSAAGIVGSLLVIFVIRLNISRLQLVPSDMHCVFAWKKPSVANRILNVLISVYIMPPIIVIPFCYFSIVRHYSILLDAIQSDCMSCTEKASRGKIKVLFVIVIAYMLAVLPEYAMTLAHIVYKAETSPALDAITKVLYSCSNILNASLALVAHDGIYSELASQEINPSNI</sequence>
<organism evidence="1 2">
    <name type="scientific">Entomophthora muscae</name>
    <dbReference type="NCBI Taxonomy" id="34485"/>
    <lineage>
        <taxon>Eukaryota</taxon>
        <taxon>Fungi</taxon>
        <taxon>Fungi incertae sedis</taxon>
        <taxon>Zoopagomycota</taxon>
        <taxon>Entomophthoromycotina</taxon>
        <taxon>Entomophthoromycetes</taxon>
        <taxon>Entomophthorales</taxon>
        <taxon>Entomophthoraceae</taxon>
        <taxon>Entomophthora</taxon>
    </lineage>
</organism>
<name>A0ACC2RGM8_9FUNG</name>
<proteinExistence type="predicted"/>
<reference evidence="1" key="1">
    <citation type="submission" date="2022-04" db="EMBL/GenBank/DDBJ databases">
        <title>Genome of the entomopathogenic fungus Entomophthora muscae.</title>
        <authorList>
            <person name="Elya C."/>
            <person name="Lovett B.R."/>
            <person name="Lee E."/>
            <person name="Macias A.M."/>
            <person name="Hajek A.E."/>
            <person name="De Bivort B.L."/>
            <person name="Kasson M.T."/>
            <person name="De Fine Licht H.H."/>
            <person name="Stajich J.E."/>
        </authorList>
    </citation>
    <scope>NUCLEOTIDE SEQUENCE</scope>
    <source>
        <strain evidence="1">Berkeley</strain>
    </source>
</reference>
<gene>
    <name evidence="1" type="ORF">DSO57_1027131</name>
</gene>
<comment type="caution">
    <text evidence="1">The sequence shown here is derived from an EMBL/GenBank/DDBJ whole genome shotgun (WGS) entry which is preliminary data.</text>
</comment>
<protein>
    <submittedName>
        <fullName evidence="1">Uncharacterized protein</fullName>
    </submittedName>
</protein>